<dbReference type="EMBL" id="BSXW01000160">
    <property type="protein sequence ID" value="GMF13546.1"/>
    <property type="molecule type" value="Genomic_DNA"/>
</dbReference>
<dbReference type="GO" id="GO:0008270">
    <property type="term" value="F:zinc ion binding"/>
    <property type="evidence" value="ECO:0007669"/>
    <property type="project" value="UniProtKB-KW"/>
</dbReference>
<organism evidence="8 9">
    <name type="scientific">Phytophthora lilii</name>
    <dbReference type="NCBI Taxonomy" id="2077276"/>
    <lineage>
        <taxon>Eukaryota</taxon>
        <taxon>Sar</taxon>
        <taxon>Stramenopiles</taxon>
        <taxon>Oomycota</taxon>
        <taxon>Peronosporomycetes</taxon>
        <taxon>Peronosporales</taxon>
        <taxon>Peronosporaceae</taxon>
        <taxon>Phytophthora</taxon>
    </lineage>
</organism>
<keyword evidence="9" id="KW-1185">Reference proteome</keyword>
<sequence length="244" mass="27802">MEPQFEHIDYLNSNTIEFVGEADGVAVEAQLSDVYALEVYREEIRREEQLVLDEAVALSYGFKEEFKLLHPTETGLGADSDEEDGLVVVNPLDAVHTESKPPPSCTCCLVPLEEKSTRRILSCGHLYCTTCVATRCRMGVRDRSMVPAHCCKKEFPADYVREALDALELETYERFLQEKHWRTLDLQSDREYALVVQQQHGVQCPGCGVGVQKSVGCNRMTCLNHHEFCYLCARQWKTCQCSYY</sequence>
<dbReference type="AlphaFoldDB" id="A0A9W6THR8"/>
<protein>
    <submittedName>
        <fullName evidence="8">Unnamed protein product</fullName>
    </submittedName>
</protein>
<comment type="caution">
    <text evidence="8">The sequence shown here is derived from an EMBL/GenBank/DDBJ whole genome shotgun (WGS) entry which is preliminary data.</text>
</comment>
<evidence type="ECO:0000259" key="7">
    <source>
        <dbReference type="PROSITE" id="PS51873"/>
    </source>
</evidence>
<keyword evidence="6" id="KW-0862">Zinc</keyword>
<dbReference type="SUPFAM" id="SSF57850">
    <property type="entry name" value="RING/U-box"/>
    <property type="match status" value="2"/>
</dbReference>
<gene>
    <name evidence="8" type="ORF">Plil01_000401100</name>
</gene>
<evidence type="ECO:0000256" key="4">
    <source>
        <dbReference type="ARBA" id="ARBA00022771"/>
    </source>
</evidence>
<dbReference type="InterPro" id="IPR044066">
    <property type="entry name" value="TRIAD_supradom"/>
</dbReference>
<evidence type="ECO:0000256" key="5">
    <source>
        <dbReference type="ARBA" id="ARBA00022786"/>
    </source>
</evidence>
<keyword evidence="2" id="KW-0479">Metal-binding</keyword>
<feature type="domain" description="RING-type" evidence="7">
    <location>
        <begin position="1"/>
        <end position="244"/>
    </location>
</feature>
<evidence type="ECO:0000313" key="9">
    <source>
        <dbReference type="Proteomes" id="UP001165083"/>
    </source>
</evidence>
<keyword evidence="3" id="KW-0677">Repeat</keyword>
<dbReference type="Gene3D" id="1.20.120.1750">
    <property type="match status" value="1"/>
</dbReference>
<keyword evidence="5" id="KW-0833">Ubl conjugation pathway</keyword>
<dbReference type="CDD" id="cd20336">
    <property type="entry name" value="Rcat_RBR"/>
    <property type="match status" value="1"/>
</dbReference>
<dbReference type="OrthoDB" id="202881at2759"/>
<keyword evidence="4" id="KW-0863">Zinc-finger</keyword>
<dbReference type="InterPro" id="IPR017907">
    <property type="entry name" value="Znf_RING_CS"/>
</dbReference>
<accession>A0A9W6THR8</accession>
<evidence type="ECO:0000313" key="8">
    <source>
        <dbReference type="EMBL" id="GMF13546.1"/>
    </source>
</evidence>
<dbReference type="GO" id="GO:0004842">
    <property type="term" value="F:ubiquitin-protein transferase activity"/>
    <property type="evidence" value="ECO:0007669"/>
    <property type="project" value="InterPro"/>
</dbReference>
<dbReference type="Proteomes" id="UP001165083">
    <property type="component" value="Unassembled WGS sequence"/>
</dbReference>
<proteinExistence type="predicted"/>
<evidence type="ECO:0000256" key="6">
    <source>
        <dbReference type="ARBA" id="ARBA00022833"/>
    </source>
</evidence>
<keyword evidence="1" id="KW-0808">Transferase</keyword>
<dbReference type="PROSITE" id="PS00518">
    <property type="entry name" value="ZF_RING_1"/>
    <property type="match status" value="1"/>
</dbReference>
<dbReference type="GO" id="GO:0016567">
    <property type="term" value="P:protein ubiquitination"/>
    <property type="evidence" value="ECO:0007669"/>
    <property type="project" value="InterPro"/>
</dbReference>
<reference evidence="8" key="1">
    <citation type="submission" date="2023-04" db="EMBL/GenBank/DDBJ databases">
        <title>Phytophthora lilii NBRC 32176.</title>
        <authorList>
            <person name="Ichikawa N."/>
            <person name="Sato H."/>
            <person name="Tonouchi N."/>
        </authorList>
    </citation>
    <scope>NUCLEOTIDE SEQUENCE</scope>
    <source>
        <strain evidence="8">NBRC 32176</strain>
    </source>
</reference>
<name>A0A9W6THR8_9STRA</name>
<evidence type="ECO:0000256" key="1">
    <source>
        <dbReference type="ARBA" id="ARBA00022679"/>
    </source>
</evidence>
<dbReference type="PROSITE" id="PS51873">
    <property type="entry name" value="TRIAD"/>
    <property type="match status" value="1"/>
</dbReference>
<dbReference type="InterPro" id="IPR031127">
    <property type="entry name" value="E3_UB_ligase_RBR"/>
</dbReference>
<evidence type="ECO:0000256" key="2">
    <source>
        <dbReference type="ARBA" id="ARBA00022723"/>
    </source>
</evidence>
<evidence type="ECO:0000256" key="3">
    <source>
        <dbReference type="ARBA" id="ARBA00022737"/>
    </source>
</evidence>
<dbReference type="PANTHER" id="PTHR11685">
    <property type="entry name" value="RBR FAMILY RING FINGER AND IBR DOMAIN-CONTAINING"/>
    <property type="match status" value="1"/>
</dbReference>
<dbReference type="Pfam" id="PF22191">
    <property type="entry name" value="IBR_1"/>
    <property type="match status" value="1"/>
</dbReference>